<gene>
    <name evidence="6" type="primary">LOC115215152</name>
</gene>
<evidence type="ECO:0000259" key="3">
    <source>
        <dbReference type="Pfam" id="PF12770"/>
    </source>
</evidence>
<protein>
    <submittedName>
        <fullName evidence="6">Tetratricopeptide repeat protein 28</fullName>
    </submittedName>
</protein>
<dbReference type="FunFam" id="1.25.40.10:FF:001539">
    <property type="entry name" value="AGAP002648-PA"/>
    <property type="match status" value="1"/>
</dbReference>
<proteinExistence type="predicted"/>
<evidence type="ECO:0000313" key="6">
    <source>
        <dbReference type="RefSeq" id="XP_029640188.2"/>
    </source>
</evidence>
<feature type="compositionally biased region" description="Low complexity" evidence="2">
    <location>
        <begin position="2074"/>
        <end position="2089"/>
    </location>
</feature>
<name>A0A6P7SPY9_9MOLL</name>
<dbReference type="PANTHER" id="PTHR10098">
    <property type="entry name" value="RAPSYN-RELATED"/>
    <property type="match status" value="1"/>
</dbReference>
<dbReference type="Proteomes" id="UP000515154">
    <property type="component" value="Linkage group LG1"/>
</dbReference>
<reference evidence="6" key="1">
    <citation type="submission" date="2025-08" db="UniProtKB">
        <authorList>
            <consortium name="RefSeq"/>
        </authorList>
    </citation>
    <scope>IDENTIFICATION</scope>
</reference>
<evidence type="ECO:0000256" key="2">
    <source>
        <dbReference type="SAM" id="MobiDB-lite"/>
    </source>
</evidence>
<dbReference type="RefSeq" id="XP_029640188.2">
    <property type="nucleotide sequence ID" value="XM_029784328.2"/>
</dbReference>
<feature type="region of interest" description="Disordered" evidence="2">
    <location>
        <begin position="2456"/>
        <end position="2504"/>
    </location>
</feature>
<sequence length="2811" mass="310907">MFTESKNTLQDRKKSLGKSLTRTYGFRLPKTSKALRKTQSLKIKVESPDPHCISSTSNNSEVELLLQESNEAISKGNFNHAVGLYTEAIAMDSQNPFLFVYRSASFANLHKHAESLADAQKARFLNPHLALAYLQEGNALLHLGNHGDAMATFASGLAQESSNNDLVTALIDTAIKSPLKEKLKPVFQQLEKMNLECNAFVVIAVIGQELLAAGHYGASVTMLESALSIGTISIKLRGSVFSALSRAYWGTGDIDKSIAFMKKDLDIMKSMGDQGGECRVYGNLGSAFFSKGHYQEALSNHRHQLVLAMKLKDRPTAASALSNLGHVYTAIGDYPNALNSHKQCVLLCRQRSDRHGEAREIGNAGAVYLAMGCFDLAIKCHNEHLQIAKSFKSSYEEARAYSNLGSAYHYKRDYEKAKSFHNQVLTIAKQRNDCVLEARAYAGLGHAARCKSDYNLAKHYHEKQLDNALQTKDRVAEGRSCANLGIIYHQLNEYEAALKLHMMHLKIARKLGDYASEGRAYGNIGNAYSALGEHEVAMRFHKQELSIAVEVNDRHSEMSTHGNLAVSYQSLKMPDKALHHFVAHLNMARELKDTVSEARALCNLGNFYSVKENYSEAIPYYEQFLTLAEDLCDKESEAKACFNLGYAYSLLGNYQKALDYYEQHLDVAKRMHDKLEIARAYCNLGLAHKALFNYDSALDYQKKALALMHFLKYMKGTFKVLGTIGDILLKTGEITEAVKTYQQQLNLAKQTKNQHLIATAYGALGTCHRFLGQFEKAFGFHNQELAIRQEMKDLKGECRAHGSIGTVHMCLENYTNAYSCFEEQLKHSQELHDSALEAQAYGNLGIIRMNTAHFDEAIGLFEQQLSMLEQLHGNKVLVEKGKAFGNLSECYEALGDFEESVKCHDQYLVVSQATNSLVDQDKAYRGLGNAHRALGNLQQALVCFEKRLVVTHEMNNNQAKASAYGELGCLHSLLGNFEQAISCLEHQLNIARNVGDKLCEGEAACGLGNVYQQMGEYETALKYHENDLQIADELNNTEAQCRAYGNFGLSHESLGNHEEAVRYQEKHLSMAAQLQDKVAKTMAFSSLGRVHHALGNYIQAVQYLQQGLQIAEQLGRREDEAKIRYRLGLSLWGQGQLEECQQQLFQAADLFEMIRRESYNSSDYKLSLFDLQTACYQALQRVLVAVDCNEEALVVAERACTRAFIDLLLERQSNLLSGFVRNEFNHDLQPITLDQILGIVSQQNNIVLSYSIAAGFLYTWVITPKDGIIKFHQCNMAEIESSSSDTIDTQSLAGSTVSLLDQYVGDVRESIGVEGHDPSAGQTKLSRSCSRSTIHSGMGGSSSFGSLDNQDSEESWQQQLEEIGDKLNAENDRTGFLRMVNRNHILNSSNYSLSSLFSLSAGLNGINPTIMNIRNSMKNRQKDKSPITALYDLLFAPIEDSLKTAMDGVDNKNLVLVLQGDLYLVPFAMLRRSENNYHLFERFNLIIMPSITALQRSSHQSANGRPTIDSSGAIVIGNPKLTPAIQQQWQLKDIPGSEYEARIVAELLTAKPLIGLEATKSATLQQIEHVEVIHISAHISWKLSAIILSPGELSSSSSSTSQFNSAYELDDSGNNVAALDSPSLSEYLLTAADILNLKLHAKLVVLNSGHTHDRAGRINSDGVVGLTRALLSVGAECVLYSLWQVPDQASKLLMKTMYLMLQEGRTVTQALHMAIKAVQAVKQFSHPSNWGGWVLVGKDVTLSSKMALMGHAICELLQSPSQCRDSMRVLLHLIEKSLQRIHQGAKNPMYTMYQSIENKVGQINGWKDLLHSVGFRFESAANGLPVAVFFPQTDPGDRLTRASASLQALLGLPSNSITALSEFLVNYEAGEAIITTLHDILIRVTAKENIIEVPINVKLWQIPGCHEFLASLGFDLIDVGRDDVTLRLGKQATKRHLQFALQSLVAVFDTQEAPKSLALDSSSSLESLSSSHSSNTTTTSASILSNFAGTPPLSPRMKKKSLFNPAEMEKKRNLNRCHLMQQGGLVGKLSKQHKSSKTVPPDPSLCLSHQSRIKAMYPANNYLCHSPATSSESCLSVSSTSSPEELSNLIPGSSFTQNTFGTDSQTNSLQQNSENHREVENLSDSGNKARILRSCDNSSYGNGNRCKNNAGGDKSDSENSNINFSKDQPFDRLSPGCTVGKSRVSSLASKFNKMETHVTPVSKTISDAKSIFTSANSLFKKVGKKETGPNNKSLKSSSLNPEDIALKVLADVAPQREAVEQLQKASFFQSQKQTHLLRIEQSQQRLKSSPDNCSYSSNSANSSRHASPSCDSVSSNNTMCTSIGVNRCTPSTSGSSPSSLTPNATSTAGFKNYSPESFKYGESFSPTLHRNRTEKSNNAMLQQENLNLQDMSSKNFSSAGSSFNSLPTDSPNEQHHHKYTSSSSSKENKFERLMPDNFSLLLHSYNNQPNIDLNYVTDAKPPIPAKPQLRATQNSAFKSLSPSTDDKLKLRGGDKKPAFKSKENSHVPSSFQKVVIHSQDLPKPNYKLGTFSTFNSDPLQFCSSPEYSVLEHSVHKTPSDKTALKSQENVLHTTVSDTRNMVCSSDLELRKKVHYQEGNSGRSSQFSTYVHSDNESVDSDANFSPFRQKSAKKSLDKWSSDPSVLHSDHHSTFTDSLSPSEAHEAKSTQKKVCFKEKSLSSPLVAEEFTPQTYGPLGHFYFSEFSKSPTSSNTVSDKNFSTKHHVNNPGLPSWSKPAEFSPHSKHSDKRTINQPPSTQVVDYPNQYSHHSSFPGSQTLQPSLLNTTKSEKTLLEQLPTNHKKSKILQISKC</sequence>
<feature type="domain" description="CHAT" evidence="3">
    <location>
        <begin position="1426"/>
        <end position="1737"/>
    </location>
</feature>
<feature type="compositionally biased region" description="Low complexity" evidence="2">
    <location>
        <begin position="2289"/>
        <end position="2309"/>
    </location>
</feature>
<dbReference type="PROSITE" id="PS50005">
    <property type="entry name" value="TPR"/>
    <property type="match status" value="8"/>
</dbReference>
<feature type="region of interest" description="Disordered" evidence="2">
    <location>
        <begin position="2142"/>
        <end position="2175"/>
    </location>
</feature>
<feature type="compositionally biased region" description="Polar residues" evidence="2">
    <location>
        <begin position="2470"/>
        <end position="2483"/>
    </location>
</feature>
<dbReference type="FunFam" id="1.25.40.10:FF:000040">
    <property type="entry name" value="Tetratricopeptide repeat domain 28"/>
    <property type="match status" value="1"/>
</dbReference>
<feature type="compositionally biased region" description="Basic and acidic residues" evidence="2">
    <location>
        <begin position="2484"/>
        <end position="2504"/>
    </location>
</feature>
<dbReference type="KEGG" id="osn:115215152"/>
<keyword evidence="1" id="KW-0802">TPR repeat</keyword>
<dbReference type="InterPro" id="IPR058900">
    <property type="entry name" value="TTC28_C"/>
</dbReference>
<feature type="region of interest" description="Disordered" evidence="2">
    <location>
        <begin position="2329"/>
        <end position="2352"/>
    </location>
</feature>
<feature type="repeat" description="TPR" evidence="1">
    <location>
        <begin position="838"/>
        <end position="871"/>
    </location>
</feature>
<feature type="repeat" description="TPR" evidence="1">
    <location>
        <begin position="398"/>
        <end position="431"/>
    </location>
</feature>
<feature type="compositionally biased region" description="Low complexity" evidence="2">
    <location>
        <begin position="2392"/>
        <end position="2405"/>
    </location>
</feature>
<feature type="region of interest" description="Disordered" evidence="2">
    <location>
        <begin position="2281"/>
        <end position="2314"/>
    </location>
</feature>
<dbReference type="Pfam" id="PF26117">
    <property type="entry name" value="TTC28_C"/>
    <property type="match status" value="1"/>
</dbReference>
<feature type="repeat" description="TPR" evidence="1">
    <location>
        <begin position="718"/>
        <end position="751"/>
    </location>
</feature>
<feature type="compositionally biased region" description="Polar residues" evidence="2">
    <location>
        <begin position="1320"/>
        <end position="1335"/>
    </location>
</feature>
<feature type="compositionally biased region" description="Polar residues" evidence="2">
    <location>
        <begin position="2090"/>
        <end position="2113"/>
    </location>
</feature>
<dbReference type="Pfam" id="PF12770">
    <property type="entry name" value="CHAT"/>
    <property type="match status" value="1"/>
</dbReference>
<accession>A0A6P7SPY9</accession>
<feature type="repeat" description="TPR" evidence="1">
    <location>
        <begin position="318"/>
        <end position="351"/>
    </location>
</feature>
<feature type="region of interest" description="Disordered" evidence="2">
    <location>
        <begin position="2074"/>
        <end position="2128"/>
    </location>
</feature>
<keyword evidence="5" id="KW-1185">Reference proteome</keyword>
<feature type="repeat" description="TPR" evidence="1">
    <location>
        <begin position="638"/>
        <end position="671"/>
    </location>
</feature>
<dbReference type="Pfam" id="PF13424">
    <property type="entry name" value="TPR_12"/>
    <property type="match status" value="8"/>
</dbReference>
<evidence type="ECO:0000259" key="4">
    <source>
        <dbReference type="Pfam" id="PF26117"/>
    </source>
</evidence>
<dbReference type="InterPro" id="IPR011990">
    <property type="entry name" value="TPR-like_helical_dom_sf"/>
</dbReference>
<feature type="compositionally biased region" description="Polar residues" evidence="2">
    <location>
        <begin position="2751"/>
        <end position="2786"/>
    </location>
</feature>
<dbReference type="SUPFAM" id="SSF48452">
    <property type="entry name" value="TPR-like"/>
    <property type="match status" value="5"/>
</dbReference>
<feature type="repeat" description="TPR" evidence="1">
    <location>
        <begin position="1001"/>
        <end position="1034"/>
    </location>
</feature>
<feature type="compositionally biased region" description="Low complexity" evidence="2">
    <location>
        <begin position="2329"/>
        <end position="2342"/>
    </location>
</feature>
<feature type="region of interest" description="Disordered" evidence="2">
    <location>
        <begin position="1311"/>
        <end position="1358"/>
    </location>
</feature>
<dbReference type="InterPro" id="IPR024983">
    <property type="entry name" value="CHAT_dom"/>
</dbReference>
<dbReference type="InterPro" id="IPR019734">
    <property type="entry name" value="TPR_rpt"/>
</dbReference>
<dbReference type="SMART" id="SM00028">
    <property type="entry name" value="TPR"/>
    <property type="match status" value="26"/>
</dbReference>
<feature type="region of interest" description="Disordered" evidence="2">
    <location>
        <begin position="2392"/>
        <end position="2428"/>
    </location>
</feature>
<dbReference type="Gene3D" id="1.25.40.10">
    <property type="entry name" value="Tetratricopeptide repeat domain"/>
    <property type="match status" value="7"/>
</dbReference>
<feature type="region of interest" description="Disordered" evidence="2">
    <location>
        <begin position="2637"/>
        <end position="2671"/>
    </location>
</feature>
<feature type="compositionally biased region" description="Basic and acidic residues" evidence="2">
    <location>
        <begin position="2661"/>
        <end position="2671"/>
    </location>
</feature>
<dbReference type="Pfam" id="PF13374">
    <property type="entry name" value="TPR_10"/>
    <property type="match status" value="2"/>
</dbReference>
<feature type="repeat" description="TPR" evidence="1">
    <location>
        <begin position="598"/>
        <end position="631"/>
    </location>
</feature>
<feature type="domain" description="TTC28 C-terminal" evidence="4">
    <location>
        <begin position="1852"/>
        <end position="1953"/>
    </location>
</feature>
<feature type="region of interest" description="Disordered" evidence="2">
    <location>
        <begin position="2711"/>
        <end position="2786"/>
    </location>
</feature>
<organism evidence="5 6">
    <name type="scientific">Octopus sinensis</name>
    <name type="common">East Asian common octopus</name>
    <dbReference type="NCBI Taxonomy" id="2607531"/>
    <lineage>
        <taxon>Eukaryota</taxon>
        <taxon>Metazoa</taxon>
        <taxon>Spiralia</taxon>
        <taxon>Lophotrochozoa</taxon>
        <taxon>Mollusca</taxon>
        <taxon>Cephalopoda</taxon>
        <taxon>Coleoidea</taxon>
        <taxon>Octopodiformes</taxon>
        <taxon>Octopoda</taxon>
        <taxon>Incirrata</taxon>
        <taxon>Octopodidae</taxon>
        <taxon>Octopus</taxon>
    </lineage>
</organism>
<evidence type="ECO:0000256" key="1">
    <source>
        <dbReference type="PROSITE-ProRule" id="PRU00339"/>
    </source>
</evidence>
<dbReference type="FunFam" id="1.25.40.10:FF:001590">
    <property type="entry name" value="Rapsynoid, putative"/>
    <property type="match status" value="1"/>
</dbReference>
<dbReference type="PANTHER" id="PTHR10098:SF108">
    <property type="entry name" value="TETRATRICOPEPTIDE REPEAT PROTEIN 28"/>
    <property type="match status" value="1"/>
</dbReference>
<evidence type="ECO:0000313" key="5">
    <source>
        <dbReference type="Proteomes" id="UP000515154"/>
    </source>
</evidence>
<feature type="repeat" description="TPR" evidence="1">
    <location>
        <begin position="1081"/>
        <end position="1114"/>
    </location>
</feature>